<keyword evidence="3 12" id="KW-0436">Ligase</keyword>
<dbReference type="GO" id="GO:0005739">
    <property type="term" value="C:mitochondrion"/>
    <property type="evidence" value="ECO:0007669"/>
    <property type="project" value="TreeGrafter"/>
</dbReference>
<evidence type="ECO:0000256" key="5">
    <source>
        <dbReference type="ARBA" id="ARBA00022840"/>
    </source>
</evidence>
<keyword evidence="6" id="KW-0648">Protein biosynthesis</keyword>
<evidence type="ECO:0000256" key="3">
    <source>
        <dbReference type="ARBA" id="ARBA00022598"/>
    </source>
</evidence>
<evidence type="ECO:0000313" key="12">
    <source>
        <dbReference type="RefSeq" id="XP_022156755.1"/>
    </source>
</evidence>
<evidence type="ECO:0000259" key="10">
    <source>
        <dbReference type="PROSITE" id="PS50862"/>
    </source>
</evidence>
<dbReference type="PANTHER" id="PTHR22594">
    <property type="entry name" value="ASPARTYL/LYSYL-TRNA SYNTHETASE"/>
    <property type="match status" value="1"/>
</dbReference>
<dbReference type="GO" id="GO:0005524">
    <property type="term" value="F:ATP binding"/>
    <property type="evidence" value="ECO:0007669"/>
    <property type="project" value="UniProtKB-KW"/>
</dbReference>
<dbReference type="CDD" id="cd04318">
    <property type="entry name" value="EcAsnRS_like_N"/>
    <property type="match status" value="1"/>
</dbReference>
<sequence length="620" mass="69289">MAAQQPAAFTPAAFSKYSKRVLLKSVLESADGGLGFVDQKLVVGGWVKSSKEVVRDTARPPPDSGAAVEALPPPPRAKDVSCIEIIQSRIPIVRSLLRILYGNSFHAGEKLETPVHKPPLPSIAFLAVNDGSCVASLQVVVESSLHHPSQLMPTGTCILVEGILKRESVPGKHVVRLEVDKILHVGKVEQEKYPLSKKRMPMDILRKFSYFRPRTTTVASVMRIRNALTFSTHTFFQNHGFLYVQLPTITTTDSEGFSEKFQVTTLIGKAGNKVEPTEDKETDGVSLETVKAAVMEKSKLVKELERSESNKEALLAAVKDLEKTNELALQLEAREKLKSKSKKDKVNFSENFFSQETYLTVSGQLHLESYACALGNVYSCGPRFRADKIESPKHAAEMWMVEVEIAFAQLENAMTCADDLVKFLSKWVLEHCLDDMKFVQKRIDKTSIQRLESFISSSFEKISYTAAIEILGKATDQKSQHLKKLEFGAALTADHLSYLADEIYKKPVIFYGYPKETKPFNVRLNDDGKTVAAFDVVLPKAGVVISGSQKEERIDILMKRMREMGLPREQHEWYMEIQRHGTVKHSGFSLAFDRFVLFTTGLTDIKDVIPFPRSLGNASN</sequence>
<dbReference type="GO" id="GO:0004816">
    <property type="term" value="F:asparagine-tRNA ligase activity"/>
    <property type="evidence" value="ECO:0007669"/>
    <property type="project" value="UniProtKB-EC"/>
</dbReference>
<dbReference type="InterPro" id="IPR004522">
    <property type="entry name" value="Asn-tRNA-ligase"/>
</dbReference>
<dbReference type="SUPFAM" id="SSF55681">
    <property type="entry name" value="Class II aaRS and biotin synthetases"/>
    <property type="match status" value="1"/>
</dbReference>
<keyword evidence="11" id="KW-1185">Reference proteome</keyword>
<evidence type="ECO:0000256" key="7">
    <source>
        <dbReference type="ARBA" id="ARBA00023146"/>
    </source>
</evidence>
<feature type="region of interest" description="Disordered" evidence="9">
    <location>
        <begin position="54"/>
        <end position="74"/>
    </location>
</feature>
<evidence type="ECO:0000256" key="4">
    <source>
        <dbReference type="ARBA" id="ARBA00022741"/>
    </source>
</evidence>
<keyword evidence="5" id="KW-0067">ATP-binding</keyword>
<dbReference type="PROSITE" id="PS50862">
    <property type="entry name" value="AA_TRNA_LIGASE_II"/>
    <property type="match status" value="1"/>
</dbReference>
<evidence type="ECO:0000313" key="11">
    <source>
        <dbReference type="Proteomes" id="UP000504603"/>
    </source>
</evidence>
<feature type="coiled-coil region" evidence="8">
    <location>
        <begin position="287"/>
        <end position="331"/>
    </location>
</feature>
<evidence type="ECO:0000256" key="9">
    <source>
        <dbReference type="SAM" id="MobiDB-lite"/>
    </source>
</evidence>
<dbReference type="NCBIfam" id="NF003037">
    <property type="entry name" value="PRK03932.1"/>
    <property type="match status" value="1"/>
</dbReference>
<gene>
    <name evidence="12" type="primary">LOC111023596</name>
</gene>
<dbReference type="NCBIfam" id="TIGR00457">
    <property type="entry name" value="asnS"/>
    <property type="match status" value="1"/>
</dbReference>
<comment type="similarity">
    <text evidence="1">Belongs to the class-II aminoacyl-tRNA synthetase family.</text>
</comment>
<keyword evidence="4" id="KW-0547">Nucleotide-binding</keyword>
<dbReference type="Proteomes" id="UP000504603">
    <property type="component" value="Unplaced"/>
</dbReference>
<evidence type="ECO:0000256" key="6">
    <source>
        <dbReference type="ARBA" id="ARBA00022917"/>
    </source>
</evidence>
<dbReference type="OrthoDB" id="1931232at2759"/>
<dbReference type="KEGG" id="mcha:111023596"/>
<accession>A0A6J1DR84</accession>
<feature type="domain" description="Aminoacyl-transfer RNA synthetases class-II family profile" evidence="10">
    <location>
        <begin position="377"/>
        <end position="610"/>
    </location>
</feature>
<dbReference type="GO" id="GO:0006421">
    <property type="term" value="P:asparaginyl-tRNA aminoacylation"/>
    <property type="evidence" value="ECO:0007669"/>
    <property type="project" value="InterPro"/>
</dbReference>
<proteinExistence type="inferred from homology"/>
<dbReference type="InterPro" id="IPR045864">
    <property type="entry name" value="aa-tRNA-synth_II/BPL/LPL"/>
</dbReference>
<dbReference type="RefSeq" id="XP_022156755.1">
    <property type="nucleotide sequence ID" value="XM_022301063.1"/>
</dbReference>
<dbReference type="PANTHER" id="PTHR22594:SF36">
    <property type="entry name" value="ASPARAGINE--TRNA LIGASE, CYTOPLASMIC 2"/>
    <property type="match status" value="1"/>
</dbReference>
<dbReference type="EC" id="6.1.1.22" evidence="2"/>
<dbReference type="AlphaFoldDB" id="A0A6J1DR84"/>
<name>A0A6J1DR84_MOMCH</name>
<dbReference type="InterPro" id="IPR006195">
    <property type="entry name" value="aa-tRNA-synth_II"/>
</dbReference>
<dbReference type="Pfam" id="PF00152">
    <property type="entry name" value="tRNA-synt_2"/>
    <property type="match status" value="1"/>
</dbReference>
<dbReference type="InterPro" id="IPR004364">
    <property type="entry name" value="Aa-tRNA-synt_II"/>
</dbReference>
<dbReference type="GeneID" id="111023596"/>
<reference evidence="12" key="1">
    <citation type="submission" date="2025-08" db="UniProtKB">
        <authorList>
            <consortium name="RefSeq"/>
        </authorList>
    </citation>
    <scope>IDENTIFICATION</scope>
    <source>
        <strain evidence="12">OHB3-1</strain>
    </source>
</reference>
<protein>
    <recommendedName>
        <fullName evidence="2">asparagine--tRNA ligase</fullName>
        <ecNumber evidence="2">6.1.1.22</ecNumber>
    </recommendedName>
</protein>
<evidence type="ECO:0000256" key="1">
    <source>
        <dbReference type="ARBA" id="ARBA00008226"/>
    </source>
</evidence>
<evidence type="ECO:0000256" key="2">
    <source>
        <dbReference type="ARBA" id="ARBA00012816"/>
    </source>
</evidence>
<evidence type="ECO:0000256" key="8">
    <source>
        <dbReference type="SAM" id="Coils"/>
    </source>
</evidence>
<organism evidence="11 12">
    <name type="scientific">Momordica charantia</name>
    <name type="common">Bitter gourd</name>
    <name type="synonym">Balsam pear</name>
    <dbReference type="NCBI Taxonomy" id="3673"/>
    <lineage>
        <taxon>Eukaryota</taxon>
        <taxon>Viridiplantae</taxon>
        <taxon>Streptophyta</taxon>
        <taxon>Embryophyta</taxon>
        <taxon>Tracheophyta</taxon>
        <taxon>Spermatophyta</taxon>
        <taxon>Magnoliopsida</taxon>
        <taxon>eudicotyledons</taxon>
        <taxon>Gunneridae</taxon>
        <taxon>Pentapetalae</taxon>
        <taxon>rosids</taxon>
        <taxon>fabids</taxon>
        <taxon>Cucurbitales</taxon>
        <taxon>Cucurbitaceae</taxon>
        <taxon>Momordiceae</taxon>
        <taxon>Momordica</taxon>
    </lineage>
</organism>
<keyword evidence="7" id="KW-0030">Aminoacyl-tRNA synthetase</keyword>
<keyword evidence="8" id="KW-0175">Coiled coil</keyword>
<dbReference type="Gene3D" id="3.30.930.10">
    <property type="entry name" value="Bira Bifunctional Protein, Domain 2"/>
    <property type="match status" value="1"/>
</dbReference>